<evidence type="ECO:0000256" key="1">
    <source>
        <dbReference type="ARBA" id="ARBA00004442"/>
    </source>
</evidence>
<evidence type="ECO:0000313" key="6">
    <source>
        <dbReference type="Proteomes" id="UP000659388"/>
    </source>
</evidence>
<dbReference type="SUPFAM" id="SSF56935">
    <property type="entry name" value="Porins"/>
    <property type="match status" value="1"/>
</dbReference>
<comment type="caution">
    <text evidence="5">The sequence shown here is derived from an EMBL/GenBank/DDBJ whole genome shotgun (WGS) entry which is preliminary data.</text>
</comment>
<evidence type="ECO:0000256" key="4">
    <source>
        <dbReference type="SAM" id="SignalP"/>
    </source>
</evidence>
<name>A0A937F657_9BACT</name>
<feature type="chain" id="PRO_5037312231" description="TonB-dependent receptor" evidence="4">
    <location>
        <begin position="21"/>
        <end position="551"/>
    </location>
</feature>
<feature type="signal peptide" evidence="4">
    <location>
        <begin position="1"/>
        <end position="20"/>
    </location>
</feature>
<dbReference type="Gene3D" id="2.40.170.20">
    <property type="entry name" value="TonB-dependent receptor, beta-barrel domain"/>
    <property type="match status" value="1"/>
</dbReference>
<dbReference type="AlphaFoldDB" id="A0A937F657"/>
<proteinExistence type="predicted"/>
<dbReference type="EMBL" id="JAESIY010000003">
    <property type="protein sequence ID" value="MBL3655702.1"/>
    <property type="molecule type" value="Genomic_DNA"/>
</dbReference>
<sequence length="551" mass="62607">MNKILIYVILFLCPVASVFAQDGWGEEDGEIEDVEIEIVKDLQITLPAANRNFEKIPPVSSPEQPANLEYFFNNINFSLPDVDVKMRPLRIKSERLNKLYGNYVKAGFGNYVTPYLEGYFNNKRSKQYSYGAHFNYLNSKKGPVDGDNSGSGKLDMDVFGKYFTKNATFSGEAGFDRRKYHFYGYPDGIELDTDTLDQHFNDFYLQAQVESANEKSPFHYTFGGRFDRLGDNYDAVETEGQLFLKSKYDLSDETFIKLGASLSSSGRKDEFIDKQSRTLVKFNPTVGFNLEGFKIEAGFNLAYENDSLGDGNTMHFYPMAKASYPFTDDIIVYAGIRGDMEKNTLRSMSQMNPYLNANVPIYHSNKDFDLFGGFKGKLGTAIAFEAGLSIANYKNMYFFVNDSTDQSKFDILYDEGNTAVVNIFGQIGINSSEKLRVAVRADYWGYGTDGIEEAWHKPNYKLSTLATYNLYDKFLFNAELYAFGGIKGRKTNGDAVNLSPALDFNLKTEYLVSDQVSVFLQFNNIFGKEYELYYNYPARSLQFMAGLTYNF</sequence>
<organism evidence="5 6">
    <name type="scientific">Fulvivirga sediminis</name>
    <dbReference type="NCBI Taxonomy" id="2803949"/>
    <lineage>
        <taxon>Bacteria</taxon>
        <taxon>Pseudomonadati</taxon>
        <taxon>Bacteroidota</taxon>
        <taxon>Cytophagia</taxon>
        <taxon>Cytophagales</taxon>
        <taxon>Fulvivirgaceae</taxon>
        <taxon>Fulvivirga</taxon>
    </lineage>
</organism>
<reference evidence="5" key="1">
    <citation type="submission" date="2021-01" db="EMBL/GenBank/DDBJ databases">
        <title>Fulvivirga kasyanovii gen. nov., sp nov., a novel member of the phylum Bacteroidetes isolated from seawater in a mussel farm.</title>
        <authorList>
            <person name="Zhao L.-H."/>
            <person name="Wang Z.-J."/>
        </authorList>
    </citation>
    <scope>NUCLEOTIDE SEQUENCE</scope>
    <source>
        <strain evidence="5">2943</strain>
    </source>
</reference>
<dbReference type="RefSeq" id="WP_202243387.1">
    <property type="nucleotide sequence ID" value="NZ_JAESIY010000003.1"/>
</dbReference>
<dbReference type="Proteomes" id="UP000659388">
    <property type="component" value="Unassembled WGS sequence"/>
</dbReference>
<dbReference type="GO" id="GO:0009279">
    <property type="term" value="C:cell outer membrane"/>
    <property type="evidence" value="ECO:0007669"/>
    <property type="project" value="UniProtKB-SubCell"/>
</dbReference>
<keyword evidence="4" id="KW-0732">Signal</keyword>
<protein>
    <recommendedName>
        <fullName evidence="7">TonB-dependent receptor</fullName>
    </recommendedName>
</protein>
<comment type="subcellular location">
    <subcellularLocation>
        <location evidence="1">Cell outer membrane</location>
    </subcellularLocation>
</comment>
<gene>
    <name evidence="5" type="ORF">JL102_06155</name>
</gene>
<keyword evidence="3" id="KW-0998">Cell outer membrane</keyword>
<evidence type="ECO:0000313" key="5">
    <source>
        <dbReference type="EMBL" id="MBL3655702.1"/>
    </source>
</evidence>
<evidence type="ECO:0000256" key="2">
    <source>
        <dbReference type="ARBA" id="ARBA00023136"/>
    </source>
</evidence>
<dbReference type="InterPro" id="IPR036942">
    <property type="entry name" value="Beta-barrel_TonB_sf"/>
</dbReference>
<keyword evidence="2" id="KW-0472">Membrane</keyword>
<keyword evidence="6" id="KW-1185">Reference proteome</keyword>
<evidence type="ECO:0008006" key="7">
    <source>
        <dbReference type="Google" id="ProtNLM"/>
    </source>
</evidence>
<accession>A0A937F657</accession>
<evidence type="ECO:0000256" key="3">
    <source>
        <dbReference type="ARBA" id="ARBA00023237"/>
    </source>
</evidence>